<feature type="chain" id="PRO_5014930436" evidence="1">
    <location>
        <begin position="22"/>
        <end position="152"/>
    </location>
</feature>
<proteinExistence type="predicted"/>
<dbReference type="RefSeq" id="WP_106659724.1">
    <property type="nucleotide sequence ID" value="NZ_PJEO01000034.1"/>
</dbReference>
<sequence>MKLIKTMVFVIVLSFSFITNAQDNDISNEATVDKKSYYQERAEEDAKYEQGFSSKNKAEEEKFWEEQKNYENDLKRKDKKAYKAYMKRKKAAYANHYEHCNHHCHHSDYYYHHASFYYYGYQGYYYERYPRHRTTMGTNVRVNTPSVRLGLF</sequence>
<comment type="caution">
    <text evidence="2">The sequence shown here is derived from an EMBL/GenBank/DDBJ whole genome shotgun (WGS) entry which is preliminary data.</text>
</comment>
<keyword evidence="1" id="KW-0732">Signal</keyword>
<organism evidence="2 3">
    <name type="scientific">Confluentibacter flavum</name>
    <dbReference type="NCBI Taxonomy" id="1909700"/>
    <lineage>
        <taxon>Bacteria</taxon>
        <taxon>Pseudomonadati</taxon>
        <taxon>Bacteroidota</taxon>
        <taxon>Flavobacteriia</taxon>
        <taxon>Flavobacteriales</taxon>
        <taxon>Flavobacteriaceae</taxon>
        <taxon>Confluentibacter</taxon>
    </lineage>
</organism>
<gene>
    <name evidence="2" type="ORF">CSW08_09870</name>
</gene>
<name>A0A2N3HJC4_9FLAO</name>
<reference evidence="2 3" key="1">
    <citation type="submission" date="2017-12" db="EMBL/GenBank/DDBJ databases">
        <title>Confluentibacter flavum sp. nov., isolated from the saline lake.</title>
        <authorList>
            <person name="Yu L."/>
        </authorList>
    </citation>
    <scope>NUCLEOTIDE SEQUENCE [LARGE SCALE GENOMIC DNA]</scope>
    <source>
        <strain evidence="2 3">3B</strain>
    </source>
</reference>
<evidence type="ECO:0000313" key="3">
    <source>
        <dbReference type="Proteomes" id="UP000233435"/>
    </source>
</evidence>
<feature type="signal peptide" evidence="1">
    <location>
        <begin position="1"/>
        <end position="21"/>
    </location>
</feature>
<accession>A0A2N3HJC4</accession>
<dbReference type="AlphaFoldDB" id="A0A2N3HJC4"/>
<protein>
    <submittedName>
        <fullName evidence="2">Uncharacterized protein</fullName>
    </submittedName>
</protein>
<evidence type="ECO:0000313" key="2">
    <source>
        <dbReference type="EMBL" id="PKQ45075.1"/>
    </source>
</evidence>
<dbReference type="EMBL" id="PJEO01000034">
    <property type="protein sequence ID" value="PKQ45075.1"/>
    <property type="molecule type" value="Genomic_DNA"/>
</dbReference>
<keyword evidence="3" id="KW-1185">Reference proteome</keyword>
<evidence type="ECO:0000256" key="1">
    <source>
        <dbReference type="SAM" id="SignalP"/>
    </source>
</evidence>
<dbReference type="OrthoDB" id="1203055at2"/>
<dbReference type="Proteomes" id="UP000233435">
    <property type="component" value="Unassembled WGS sequence"/>
</dbReference>